<reference evidence="3 4" key="1">
    <citation type="submission" date="2013-03" db="EMBL/GenBank/DDBJ databases">
        <authorList>
            <person name="Linke B."/>
        </authorList>
    </citation>
    <scope>NUCLEOTIDE SEQUENCE [LARGE SCALE GENOMIC DNA]</scope>
    <source>
        <strain evidence="3 4">B13</strain>
    </source>
</reference>
<dbReference type="AlphaFoldDB" id="A0A024HFW3"/>
<dbReference type="Proteomes" id="UP000025241">
    <property type="component" value="Chromosome I"/>
</dbReference>
<dbReference type="STRING" id="1301098.PKB_2006"/>
<feature type="coiled-coil region" evidence="1">
    <location>
        <begin position="12"/>
        <end position="39"/>
    </location>
</feature>
<name>A0A024HFW3_PSEKB</name>
<protein>
    <submittedName>
        <fullName evidence="3">Pilin biosynthetic protein</fullName>
    </submittedName>
</protein>
<evidence type="ECO:0000313" key="4">
    <source>
        <dbReference type="Proteomes" id="UP000025241"/>
    </source>
</evidence>
<dbReference type="SUPFAM" id="SSF47226">
    <property type="entry name" value="Histidine-containing phosphotransfer domain, HPT domain"/>
    <property type="match status" value="1"/>
</dbReference>
<dbReference type="InterPro" id="IPR036641">
    <property type="entry name" value="HPT_dom_sf"/>
</dbReference>
<keyword evidence="4" id="KW-1185">Reference proteome</keyword>
<evidence type="ECO:0000256" key="1">
    <source>
        <dbReference type="SAM" id="Coils"/>
    </source>
</evidence>
<dbReference type="eggNOG" id="COG2198">
    <property type="taxonomic scope" value="Bacteria"/>
</dbReference>
<accession>A0A024HFW3</accession>
<gene>
    <name evidence="3" type="ORF">PKB_2006</name>
</gene>
<proteinExistence type="predicted"/>
<evidence type="ECO:0000259" key="2">
    <source>
        <dbReference type="Pfam" id="PF26379"/>
    </source>
</evidence>
<feature type="domain" description="Scaffold protein FimL second" evidence="2">
    <location>
        <begin position="156"/>
        <end position="292"/>
    </location>
</feature>
<dbReference type="RefSeq" id="WP_043251265.1">
    <property type="nucleotide sequence ID" value="NZ_HG322950.1"/>
</dbReference>
<dbReference type="OrthoDB" id="9803176at2"/>
<organism evidence="3 4">
    <name type="scientific">Pseudomonas knackmussii (strain DSM 6978 / CCUG 54928 / LMG 23759 / B13)</name>
    <dbReference type="NCBI Taxonomy" id="1301098"/>
    <lineage>
        <taxon>Bacteria</taxon>
        <taxon>Pseudomonadati</taxon>
        <taxon>Pseudomonadota</taxon>
        <taxon>Gammaproteobacteria</taxon>
        <taxon>Pseudomonadales</taxon>
        <taxon>Pseudomonadaceae</taxon>
        <taxon>Pseudomonas</taxon>
    </lineage>
</organism>
<dbReference type="PATRIC" id="fig|1301098.3.peg.1994"/>
<keyword evidence="1" id="KW-0175">Coiled coil</keyword>
<dbReference type="InterPro" id="IPR058661">
    <property type="entry name" value="FimL_2nd"/>
</dbReference>
<dbReference type="Pfam" id="PF26379">
    <property type="entry name" value="FimL_2nd"/>
    <property type="match status" value="1"/>
</dbReference>
<sequence>MVTGATSLSLVRDELFATMEQAEQNLEQFIAERQNGSLLQHAVECLAQIRGTLNLIELVGAELLAQEALQLATDIPTGVGEERDGQLAALGNALYVLRRYLENLETNRQEIPELLLPAINDVRLAAGQPMLPESFFFSARLDLPRPPVSQTTAAVADPAGEVRRLRHLYQAGLLGLVREQPLYPSLKAMGRALAGLDQLLGLGARTRLCWVGAGALESMVDAQMLPRRTRKQLFSRIDRELKQLLANEAYEPPRQLLKELLYLTALADTKGPRASELKAVFGLAPLPFTDHLLEDESQRLSGPGREVMRSLSVAIREELTAVKDQLDLIERGVSQGDALATLHSQLGKLGKTLGMVGLNSAATALQTQTTVVSGWVAKGAVESPAALNTLADALLYVESMVASLEHGQRPGTRAAAVDLNAEPSADSFAVHQLAEARIVVIDEAQGGLALAKRAITAYLESNGDKLHLANVPLSLQAVRGGLWFLDQVRAAELVGACADYIQRQMIESTQMPSEQMLETLADALTGLEYYLEGGAVLRFEGQPHALDVAAESVRALGLEVAA</sequence>
<dbReference type="EMBL" id="HG322950">
    <property type="protein sequence ID" value="CDF83353.1"/>
    <property type="molecule type" value="Genomic_DNA"/>
</dbReference>
<dbReference type="GO" id="GO:0000160">
    <property type="term" value="P:phosphorelay signal transduction system"/>
    <property type="evidence" value="ECO:0007669"/>
    <property type="project" value="InterPro"/>
</dbReference>
<evidence type="ECO:0000313" key="3">
    <source>
        <dbReference type="EMBL" id="CDF83353.1"/>
    </source>
</evidence>
<dbReference type="KEGG" id="pkc:PKB_2006"/>
<reference evidence="3 4" key="2">
    <citation type="submission" date="2014-05" db="EMBL/GenBank/DDBJ databases">
        <title>Genome sequence of the 3-chlorobenzoate degrading bacterium Pseudomonas knackmussii B13 shows multiple evidence for horizontal gene transfer.</title>
        <authorList>
            <person name="Miyazaki R."/>
            <person name="Bertelli C."/>
            <person name="Falquet L."/>
            <person name="Robinson-Rechavi M."/>
            <person name="Gharib W."/>
            <person name="Roy S."/>
            <person name="Van der Meer J.R."/>
        </authorList>
    </citation>
    <scope>NUCLEOTIDE SEQUENCE [LARGE SCALE GENOMIC DNA]</scope>
    <source>
        <strain evidence="3 4">B13</strain>
    </source>
</reference>
<dbReference type="HOGENOM" id="CLU_017911_1_0_6"/>